<protein>
    <submittedName>
        <fullName evidence="1">DUF1194 domain-containing protein</fullName>
    </submittedName>
</protein>
<proteinExistence type="predicted"/>
<dbReference type="EMBL" id="JBFNXX010000003">
    <property type="protein sequence ID" value="MEW9918874.1"/>
    <property type="molecule type" value="Genomic_DNA"/>
</dbReference>
<organism evidence="1 2">
    <name type="scientific">Sulfitobacter sediminis</name>
    <dbReference type="NCBI Taxonomy" id="3234186"/>
    <lineage>
        <taxon>Bacteria</taxon>
        <taxon>Pseudomonadati</taxon>
        <taxon>Pseudomonadota</taxon>
        <taxon>Alphaproteobacteria</taxon>
        <taxon>Rhodobacterales</taxon>
        <taxon>Roseobacteraceae</taxon>
        <taxon>Sulfitobacter</taxon>
    </lineage>
</organism>
<dbReference type="Proteomes" id="UP001556098">
    <property type="component" value="Unassembled WGS sequence"/>
</dbReference>
<dbReference type="InterPro" id="IPR010607">
    <property type="entry name" value="DUF1194"/>
</dbReference>
<reference evidence="1 2" key="1">
    <citation type="submission" date="2024-07" db="EMBL/GenBank/DDBJ databases">
        <title>Marimonas sp.nov., isolated from tidal-flat sediment.</title>
        <authorList>
            <person name="Jayan J.N."/>
            <person name="Lee S.S."/>
        </authorList>
    </citation>
    <scope>NUCLEOTIDE SEQUENCE [LARGE SCALE GENOMIC DNA]</scope>
    <source>
        <strain evidence="1 2">MJW-29</strain>
    </source>
</reference>
<evidence type="ECO:0000313" key="1">
    <source>
        <dbReference type="EMBL" id="MEW9918874.1"/>
    </source>
</evidence>
<sequence>MIRALTFALLIALPGAGFANCRLALLLALDVSSSVDPAEDRLQRGGVVAALTAPEVVEAFFASDQPVALSVYEWSGRYQQDVLLHWTMIDGEAALVAAAERVAASVRRHSDYPTAMGHALGRGARFFEEGPDCARKTLDMAGDGQNNEGFGPQQAYGAFPFDDITVNGLVVNAGDFEGEIGLIAFYRAEVLHGPGAFLEIANGFADYERAMRRKLVRELSPAVIGSLTGDKGPGR</sequence>
<name>A0ABV3RIW4_9RHOB</name>
<gene>
    <name evidence="1" type="ORF">AB2B41_04635</name>
</gene>
<keyword evidence="2" id="KW-1185">Reference proteome</keyword>
<dbReference type="RefSeq" id="WP_367876582.1">
    <property type="nucleotide sequence ID" value="NZ_JBFNXX010000003.1"/>
</dbReference>
<accession>A0ABV3RIW4</accession>
<evidence type="ECO:0000313" key="2">
    <source>
        <dbReference type="Proteomes" id="UP001556098"/>
    </source>
</evidence>
<dbReference type="SUPFAM" id="SSF53300">
    <property type="entry name" value="vWA-like"/>
    <property type="match status" value="1"/>
</dbReference>
<comment type="caution">
    <text evidence="1">The sequence shown here is derived from an EMBL/GenBank/DDBJ whole genome shotgun (WGS) entry which is preliminary data.</text>
</comment>
<dbReference type="InterPro" id="IPR036465">
    <property type="entry name" value="vWFA_dom_sf"/>
</dbReference>
<dbReference type="Pfam" id="PF06707">
    <property type="entry name" value="DUF1194"/>
    <property type="match status" value="1"/>
</dbReference>